<comment type="caution">
    <text evidence="1">The sequence shown here is derived from an EMBL/GenBank/DDBJ whole genome shotgun (WGS) entry which is preliminary data.</text>
</comment>
<gene>
    <name evidence="1" type="ORF">COU49_01360</name>
</gene>
<evidence type="ECO:0000313" key="2">
    <source>
        <dbReference type="Proteomes" id="UP000230094"/>
    </source>
</evidence>
<sequence length="96" mass="11746">MKEDKEAGEEQKAKFWEEKITKIKINPMKFFEDKLTKEQEIKKDWEDMSEEEMAQYSTIRQQMVEYQQRIIERIQKTIRQINEINAKYDALLAKLE</sequence>
<proteinExistence type="predicted"/>
<protein>
    <submittedName>
        <fullName evidence="1">Uncharacterized protein</fullName>
    </submittedName>
</protein>
<accession>A0A2H0TBI4</accession>
<dbReference type="EMBL" id="PFCQ01000007">
    <property type="protein sequence ID" value="PIR68347.1"/>
    <property type="molecule type" value="Genomic_DNA"/>
</dbReference>
<name>A0A2H0TBI4_9BACT</name>
<dbReference type="Proteomes" id="UP000230094">
    <property type="component" value="Unassembled WGS sequence"/>
</dbReference>
<evidence type="ECO:0000313" key="1">
    <source>
        <dbReference type="EMBL" id="PIR68347.1"/>
    </source>
</evidence>
<dbReference type="AlphaFoldDB" id="A0A2H0TBI4"/>
<reference evidence="2" key="1">
    <citation type="submission" date="2017-09" db="EMBL/GenBank/DDBJ databases">
        <title>Depth-based differentiation of microbial function through sediment-hosted aquifers and enrichment of novel symbionts in the deep terrestrial subsurface.</title>
        <authorList>
            <person name="Probst A.J."/>
            <person name="Ladd B."/>
            <person name="Jarett J.K."/>
            <person name="Geller-Mcgrath D.E."/>
            <person name="Sieber C.M.K."/>
            <person name="Emerson J.B."/>
            <person name="Anantharaman K."/>
            <person name="Thomas B.C."/>
            <person name="Malmstrom R."/>
            <person name="Stieglmeier M."/>
            <person name="Klingl A."/>
            <person name="Woyke T."/>
            <person name="Ryan C.M."/>
            <person name="Banfield J.F."/>
        </authorList>
    </citation>
    <scope>NUCLEOTIDE SEQUENCE [LARGE SCALE GENOMIC DNA]</scope>
</reference>
<organism evidence="1 2">
    <name type="scientific">Candidatus Nomurabacteria bacterium CG10_big_fil_rev_8_21_14_0_10_35_16</name>
    <dbReference type="NCBI Taxonomy" id="1974731"/>
    <lineage>
        <taxon>Bacteria</taxon>
        <taxon>Candidatus Nomuraibacteriota</taxon>
    </lineage>
</organism>